<feature type="compositionally biased region" description="Low complexity" evidence="8">
    <location>
        <begin position="442"/>
        <end position="451"/>
    </location>
</feature>
<dbReference type="GO" id="GO:0034237">
    <property type="term" value="F:protein kinase A regulatory subunit binding"/>
    <property type="evidence" value="ECO:0007669"/>
    <property type="project" value="TreeGrafter"/>
</dbReference>
<evidence type="ECO:0000313" key="10">
    <source>
        <dbReference type="EMBL" id="KOF89866.1"/>
    </source>
</evidence>
<feature type="compositionally biased region" description="Polar residues" evidence="8">
    <location>
        <begin position="337"/>
        <end position="351"/>
    </location>
</feature>
<evidence type="ECO:0000256" key="4">
    <source>
        <dbReference type="ARBA" id="ARBA00022553"/>
    </source>
</evidence>
<evidence type="ECO:0000256" key="6">
    <source>
        <dbReference type="ARBA" id="ARBA00023212"/>
    </source>
</evidence>
<dbReference type="GO" id="GO:2000601">
    <property type="term" value="P:positive regulation of Arp2/3 complex-mediated actin nucleation"/>
    <property type="evidence" value="ECO:0007669"/>
    <property type="project" value="TreeGrafter"/>
</dbReference>
<dbReference type="PROSITE" id="PS51082">
    <property type="entry name" value="WH2"/>
    <property type="match status" value="1"/>
</dbReference>
<feature type="compositionally biased region" description="Pro residues" evidence="8">
    <location>
        <begin position="374"/>
        <end position="384"/>
    </location>
</feature>
<sequence length="593" mass="66895">MPLIKRIVEPVHVSNVGVHPGVRNELECVANNTLANTIRQLSSLSKHAEDLFTELFSEASSVYNRLNHLQSRMEDVHRKVKQLDATVEEDHFMKGILCEITSKYPDFDIRKFSRMSLQDIHLRKPYRSNIAPDQQVVSSSTMPNAMRITYHQCDRAPALEKLDRFREDGKDSIKFYTDSHFFVDFWYAEMQKDIEQKKTEIKARKKRDNVRPKIQEARHIRPVKTKKDEYQKMALGVEFSDYQTPNIHGPVQGKGHHRRGQPHQGHPQQPYQQRPDSLEIASTPTGSMGIPEMLYDMTNPDVIPNGYASQMNGPYSMVNHTPGGENLTPEHSAGLPNRNNVQYMQGNQMSPSHAVGHHGRSTARAQNLNSARPSRPPPDPPSMPGTPKHDPIRNSPIVRESLPPPPLPPDQLDELSDSYPGSPDTTPKHVSSKTQNYTDINSGSPARSSDSPSRHPPYGNQNRTPDSVEFPLPPSPPSTHSSGTPVSLDSMPPPPSLTTTSLGSAGKVEDILKPATGQDRSALLEEIRLGEWYKKLRRVEDRKKQEQQKRQPQGGRFDVQAIMDRAIEIRRKVLEASDSEEEAFSDENEWDSD</sequence>
<comment type="similarity">
    <text evidence="2 7">Belongs to the SCAR/WAVE family.</text>
</comment>
<name>A0A0L8HKU9_OCTBM</name>
<keyword evidence="5 7" id="KW-0009">Actin-binding</keyword>
<evidence type="ECO:0000259" key="9">
    <source>
        <dbReference type="PROSITE" id="PS51082"/>
    </source>
</evidence>
<feature type="region of interest" description="Disordered" evidence="8">
    <location>
        <begin position="242"/>
        <end position="287"/>
    </location>
</feature>
<protein>
    <recommendedName>
        <fullName evidence="7">Wiskott-Aldrich syndrome protein family member</fullName>
        <shortName evidence="7">WASP family protein member</shortName>
    </recommendedName>
</protein>
<dbReference type="FunFam" id="1.20.5.340:FF:000012">
    <property type="entry name" value="Wiskott-Aldrich syndrome protein family member 1"/>
    <property type="match status" value="1"/>
</dbReference>
<feature type="compositionally biased region" description="Polar residues" evidence="8">
    <location>
        <begin position="423"/>
        <end position="441"/>
    </location>
</feature>
<dbReference type="AlphaFoldDB" id="A0A0L8HKU9"/>
<evidence type="ECO:0000256" key="8">
    <source>
        <dbReference type="SAM" id="MobiDB-lite"/>
    </source>
</evidence>
<dbReference type="GO" id="GO:0030036">
    <property type="term" value="P:actin cytoskeleton organization"/>
    <property type="evidence" value="ECO:0007669"/>
    <property type="project" value="UniProtKB-UniRule"/>
</dbReference>
<dbReference type="PANTHER" id="PTHR12902">
    <property type="entry name" value="WASP-1"/>
    <property type="match status" value="1"/>
</dbReference>
<feature type="compositionally biased region" description="Polar residues" evidence="8">
    <location>
        <begin position="363"/>
        <end position="372"/>
    </location>
</feature>
<dbReference type="Gene3D" id="6.10.280.150">
    <property type="match status" value="2"/>
</dbReference>
<gene>
    <name evidence="10" type="ORF">OCBIM_22012421mg</name>
</gene>
<feature type="domain" description="WH2" evidence="9">
    <location>
        <begin position="519"/>
        <end position="539"/>
    </location>
</feature>
<dbReference type="EMBL" id="KQ417911">
    <property type="protein sequence ID" value="KOF89870.1"/>
    <property type="molecule type" value="Genomic_DNA"/>
</dbReference>
<evidence type="ECO:0000256" key="1">
    <source>
        <dbReference type="ARBA" id="ARBA00004245"/>
    </source>
</evidence>
<dbReference type="InterPro" id="IPR028288">
    <property type="entry name" value="SCAR/WAVE_fam"/>
</dbReference>
<dbReference type="GO" id="GO:0031209">
    <property type="term" value="C:SCAR complex"/>
    <property type="evidence" value="ECO:0007669"/>
    <property type="project" value="TreeGrafter"/>
</dbReference>
<dbReference type="STRING" id="37653.A0A0L8HKU9"/>
<feature type="compositionally biased region" description="Basic and acidic residues" evidence="8">
    <location>
        <begin position="539"/>
        <end position="549"/>
    </location>
</feature>
<dbReference type="GO" id="GO:0005856">
    <property type="term" value="C:cytoskeleton"/>
    <property type="evidence" value="ECO:0007669"/>
    <property type="project" value="UniProtKB-SubCell"/>
</dbReference>
<feature type="region of interest" description="Disordered" evidence="8">
    <location>
        <begin position="314"/>
        <end position="513"/>
    </location>
</feature>
<evidence type="ECO:0000256" key="7">
    <source>
        <dbReference type="RuleBase" id="RU367034"/>
    </source>
</evidence>
<evidence type="ECO:0000256" key="2">
    <source>
        <dbReference type="ARBA" id="ARBA00006993"/>
    </source>
</evidence>
<dbReference type="Gene3D" id="1.20.5.340">
    <property type="match status" value="1"/>
</dbReference>
<proteinExistence type="inferred from homology"/>
<dbReference type="GO" id="GO:0003779">
    <property type="term" value="F:actin binding"/>
    <property type="evidence" value="ECO:0007669"/>
    <property type="project" value="UniProtKB-UniRule"/>
</dbReference>
<feature type="region of interest" description="Disordered" evidence="8">
    <location>
        <begin position="539"/>
        <end position="559"/>
    </location>
</feature>
<keyword evidence="4" id="KW-0597">Phosphoprotein</keyword>
<dbReference type="OrthoDB" id="1060785at2759"/>
<comment type="function">
    <text evidence="7">Downstream effector molecule involved in the transmission of signals from tyrosine kinase receptors and small GTPases to the actin cytoskeleton. Promotes formation of actin filaments. Part of the WAVE complex that regulates lamellipodia formation. The WAVE complex regulates actin filament reorganization via its interaction with the Arp2/3 complex.</text>
</comment>
<organism evidence="10">
    <name type="scientific">Octopus bimaculoides</name>
    <name type="common">California two-spotted octopus</name>
    <dbReference type="NCBI Taxonomy" id="37653"/>
    <lineage>
        <taxon>Eukaryota</taxon>
        <taxon>Metazoa</taxon>
        <taxon>Spiralia</taxon>
        <taxon>Lophotrochozoa</taxon>
        <taxon>Mollusca</taxon>
        <taxon>Cephalopoda</taxon>
        <taxon>Coleoidea</taxon>
        <taxon>Octopodiformes</taxon>
        <taxon>Octopoda</taxon>
        <taxon>Incirrata</taxon>
        <taxon>Octopodidae</taxon>
        <taxon>Octopus</taxon>
    </lineage>
</organism>
<feature type="compositionally biased region" description="Low complexity" evidence="8">
    <location>
        <begin position="262"/>
        <end position="275"/>
    </location>
</feature>
<dbReference type="InterPro" id="IPR003124">
    <property type="entry name" value="WH2_dom"/>
</dbReference>
<feature type="compositionally biased region" description="Low complexity" evidence="8">
    <location>
        <begin position="478"/>
        <end position="490"/>
    </location>
</feature>
<comment type="subcellular location">
    <subcellularLocation>
        <location evidence="1 7">Cytoplasm</location>
        <location evidence="1 7">Cytoskeleton</location>
    </subcellularLocation>
</comment>
<dbReference type="PANTHER" id="PTHR12902:SF1">
    <property type="entry name" value="WISKOTT-ALDRICH SYNDROME PROTEIN FAMILY MEMBER"/>
    <property type="match status" value="1"/>
</dbReference>
<dbReference type="GO" id="GO:0071933">
    <property type="term" value="F:Arp2/3 complex binding"/>
    <property type="evidence" value="ECO:0007669"/>
    <property type="project" value="TreeGrafter"/>
</dbReference>
<reference evidence="10" key="1">
    <citation type="submission" date="2015-07" db="EMBL/GenBank/DDBJ databases">
        <title>MeaNS - Measles Nucleotide Surveillance Program.</title>
        <authorList>
            <person name="Tran T."/>
            <person name="Druce J."/>
        </authorList>
    </citation>
    <scope>NUCLEOTIDE SEQUENCE</scope>
    <source>
        <strain evidence="10">UCB-OBI-ISO-001</strain>
        <tissue evidence="10">Gonad</tissue>
    </source>
</reference>
<evidence type="ECO:0000256" key="5">
    <source>
        <dbReference type="ARBA" id="ARBA00023203"/>
    </source>
</evidence>
<accession>A0A0L8HKU9</accession>
<keyword evidence="6 7" id="KW-0206">Cytoskeleton</keyword>
<evidence type="ECO:0000256" key="3">
    <source>
        <dbReference type="ARBA" id="ARBA00022490"/>
    </source>
</evidence>
<comment type="subunit">
    <text evidence="7">Binds actin and the Arp2/3 complex.</text>
</comment>
<dbReference type="EMBL" id="KQ417911">
    <property type="protein sequence ID" value="KOF89866.1"/>
    <property type="molecule type" value="Genomic_DNA"/>
</dbReference>
<keyword evidence="3 7" id="KW-0963">Cytoplasm</keyword>